<keyword evidence="4 6" id="KW-0862">Zinc</keyword>
<keyword evidence="2 6" id="KW-1003">Cell membrane</keyword>
<evidence type="ECO:0000256" key="6">
    <source>
        <dbReference type="HAMAP-Rule" id="MF_01871"/>
    </source>
</evidence>
<protein>
    <recommendedName>
        <fullName evidence="6">Probable inorganic carbon transporter subunit DabA</fullName>
    </recommendedName>
</protein>
<evidence type="ECO:0000313" key="7">
    <source>
        <dbReference type="EMBL" id="RZU47995.1"/>
    </source>
</evidence>
<name>A0A4Q7ZDA1_9GAMM</name>
<dbReference type="RefSeq" id="WP_130411216.1">
    <property type="nucleotide sequence ID" value="NZ_SHKX01000010.1"/>
</dbReference>
<evidence type="ECO:0000256" key="5">
    <source>
        <dbReference type="ARBA" id="ARBA00023136"/>
    </source>
</evidence>
<dbReference type="GO" id="GO:0008270">
    <property type="term" value="F:zinc ion binding"/>
    <property type="evidence" value="ECO:0007669"/>
    <property type="project" value="UniProtKB-UniRule"/>
</dbReference>
<evidence type="ECO:0000256" key="2">
    <source>
        <dbReference type="ARBA" id="ARBA00022475"/>
    </source>
</evidence>
<comment type="subunit">
    <text evidence="6">Forms a complex with DabB.</text>
</comment>
<feature type="binding site" evidence="6">
    <location>
        <position position="517"/>
    </location>
    <ligand>
        <name>Zn(2+)</name>
        <dbReference type="ChEBI" id="CHEBI:29105"/>
    </ligand>
</feature>
<evidence type="ECO:0000256" key="4">
    <source>
        <dbReference type="ARBA" id="ARBA00022833"/>
    </source>
</evidence>
<comment type="similarity">
    <text evidence="6">Belongs to the inorganic carbon transporter (TC 9.A.2) DabA family.</text>
</comment>
<dbReference type="Proteomes" id="UP000292423">
    <property type="component" value="Unassembled WGS sequence"/>
</dbReference>
<sequence>MNAALIAETPNPVLEPALAQALDAALQRIAPVWPLDRFIAVNPWWGFTQQPLPEAARRLHGLNGTLATWSSAEYRAVLSRGEITRQSLAEALRRRGWPDEVEAFLARPDAAPAAPPRLRLTDWLESAPGEGKGLSLTAVVIHAIGQHCASWFDQGQALWRPAAGEGLYAAWKRITAHDHGLSLLTGIPGITARLAALPDDPERLLAEACRALRPGAPERYFTALLLSVNGWAGWCAGLAWRARQQGGTDDSLRQLLAVRLAWDWVLADLAGDDALRAAWRRTLAEDDAALDDTPWIWQEALEIAWQADVNAGLARVEPVSDAARPPLEAVFCIDVRSEPLRRALEAQHPGIRTHGFAGFFGLPIDYLPPGGDVARPQLPGLLAPALRVTAIADSQARTAGLRDGIRGRLARERSWQDYRTSAGGGFGFVEALGLGYLWKLVRDTLGGSAPEHPDGLTAAEAAQLHPVLEGVSLDQAADLAAAVLAAMSLPRALAPWVLLTGHGSGTVNNPHAAGLDCGACCGQTGEVNARVLASILNDPGVRERLAARGVSLPADTRFIAALHDTVTDEITLYDPPNDGLQSVRGWLAAASAQTRHERAPALGLADCDDAALAALLRWRSRDWSEVRPEWGLANNAGFIAAPRERTRHLDLHGRCFLHDYDVSRDPEHKVLELILTAPVVVAHWINLQYYASTVDNRRWGSGDKVLHNIVGGNIGVFEGNGGDLRTGLPLQCLHDGQCWRHTPLRLTVWVEAPCEAVEAILVRHETVRALADGGWLHLACIAPGGGRIFRRVPGKDGADWRPVVVAEGGRS</sequence>
<comment type="caution">
    <text evidence="7">The sequence shown here is derived from an EMBL/GenBank/DDBJ whole genome shotgun (WGS) entry which is preliminary data.</text>
</comment>
<comment type="cofactor">
    <cofactor evidence="6">
        <name>Zn(2+)</name>
        <dbReference type="ChEBI" id="CHEBI:29105"/>
    </cofactor>
</comment>
<keyword evidence="3 6" id="KW-0479">Metal-binding</keyword>
<dbReference type="AlphaFoldDB" id="A0A4Q7ZDA1"/>
<dbReference type="InterPro" id="IPR018752">
    <property type="entry name" value="DabA"/>
</dbReference>
<feature type="binding site" evidence="6">
    <location>
        <position position="332"/>
    </location>
    <ligand>
        <name>Zn(2+)</name>
        <dbReference type="ChEBI" id="CHEBI:29105"/>
    </ligand>
</feature>
<dbReference type="Pfam" id="PF10070">
    <property type="entry name" value="DabA"/>
    <property type="match status" value="1"/>
</dbReference>
<organism evidence="7 8">
    <name type="scientific">Fluviicoccus keumensis</name>
    <dbReference type="NCBI Taxonomy" id="1435465"/>
    <lineage>
        <taxon>Bacteria</taxon>
        <taxon>Pseudomonadati</taxon>
        <taxon>Pseudomonadota</taxon>
        <taxon>Gammaproteobacteria</taxon>
        <taxon>Moraxellales</taxon>
        <taxon>Moraxellaceae</taxon>
        <taxon>Fluviicoccus</taxon>
    </lineage>
</organism>
<gene>
    <name evidence="6" type="primary">dabA</name>
    <name evidence="7" type="ORF">EV700_0964</name>
</gene>
<comment type="subcellular location">
    <subcellularLocation>
        <location evidence="6">Cell membrane</location>
        <topology evidence="6">Peripheral membrane protein</topology>
    </subcellularLocation>
</comment>
<dbReference type="PANTHER" id="PTHR38344">
    <property type="entry name" value="UPF0753 PROTEIN AQ_863"/>
    <property type="match status" value="1"/>
</dbReference>
<dbReference type="EMBL" id="SHKX01000010">
    <property type="protein sequence ID" value="RZU47995.1"/>
    <property type="molecule type" value="Genomic_DNA"/>
</dbReference>
<dbReference type="PANTHER" id="PTHR38344:SF1">
    <property type="entry name" value="INORGANIC CARBON TRANSPORTER SUBUNIT DABA-RELATED"/>
    <property type="match status" value="1"/>
</dbReference>
<keyword evidence="8" id="KW-1185">Reference proteome</keyword>
<dbReference type="GO" id="GO:0005886">
    <property type="term" value="C:plasma membrane"/>
    <property type="evidence" value="ECO:0007669"/>
    <property type="project" value="UniProtKB-SubCell"/>
</dbReference>
<feature type="binding site" evidence="6">
    <location>
        <position position="334"/>
    </location>
    <ligand>
        <name>Zn(2+)</name>
        <dbReference type="ChEBI" id="CHEBI:29105"/>
    </ligand>
</feature>
<dbReference type="HAMAP" id="MF_01871">
    <property type="entry name" value="DabA"/>
    <property type="match status" value="1"/>
</dbReference>
<dbReference type="OrthoDB" id="9805101at2"/>
<feature type="binding site" evidence="6">
    <location>
        <position position="502"/>
    </location>
    <ligand>
        <name>Zn(2+)</name>
        <dbReference type="ChEBI" id="CHEBI:29105"/>
    </ligand>
</feature>
<evidence type="ECO:0000256" key="3">
    <source>
        <dbReference type="ARBA" id="ARBA00022723"/>
    </source>
</evidence>
<reference evidence="7 8" key="1">
    <citation type="submission" date="2019-02" db="EMBL/GenBank/DDBJ databases">
        <title>Genomic Encyclopedia of Type Strains, Phase IV (KMG-IV): sequencing the most valuable type-strain genomes for metagenomic binning, comparative biology and taxonomic classification.</title>
        <authorList>
            <person name="Goeker M."/>
        </authorList>
    </citation>
    <scope>NUCLEOTIDE SEQUENCE [LARGE SCALE GENOMIC DNA]</scope>
    <source>
        <strain evidence="7 8">DSM 105135</strain>
    </source>
</reference>
<accession>A0A4Q7ZDA1</accession>
<evidence type="ECO:0000313" key="8">
    <source>
        <dbReference type="Proteomes" id="UP000292423"/>
    </source>
</evidence>
<keyword evidence="5 6" id="KW-0472">Membrane</keyword>
<proteinExistence type="inferred from homology"/>
<keyword evidence="1 6" id="KW-0813">Transport</keyword>
<evidence type="ECO:0000256" key="1">
    <source>
        <dbReference type="ARBA" id="ARBA00022448"/>
    </source>
</evidence>
<comment type="function">
    <text evidence="6">Part of an energy-coupled inorganic carbon pump.</text>
</comment>